<evidence type="ECO:0000313" key="8">
    <source>
        <dbReference type="EMBL" id="RFA93276.1"/>
    </source>
</evidence>
<evidence type="ECO:0000256" key="1">
    <source>
        <dbReference type="ARBA" id="ARBA00004651"/>
    </source>
</evidence>
<feature type="transmembrane region" description="Helical" evidence="7">
    <location>
        <begin position="43"/>
        <end position="63"/>
    </location>
</feature>
<evidence type="ECO:0000256" key="6">
    <source>
        <dbReference type="ARBA" id="ARBA00023136"/>
    </source>
</evidence>
<dbReference type="PANTHER" id="PTHR22926:SF3">
    <property type="entry name" value="UNDECAPRENYL-PHOSPHATE ALPHA-N-ACETYLGLUCOSAMINYL 1-PHOSPHATE TRANSFERASE"/>
    <property type="match status" value="1"/>
</dbReference>
<dbReference type="EMBL" id="NMUE01000066">
    <property type="protein sequence ID" value="RFA93276.1"/>
    <property type="molecule type" value="Genomic_DNA"/>
</dbReference>
<proteinExistence type="predicted"/>
<comment type="subcellular location">
    <subcellularLocation>
        <location evidence="1">Cell membrane</location>
        <topology evidence="1">Multi-pass membrane protein</topology>
    </subcellularLocation>
</comment>
<feature type="transmembrane region" description="Helical" evidence="7">
    <location>
        <begin position="94"/>
        <end position="112"/>
    </location>
</feature>
<accession>A0A371QUI3</accession>
<name>A0A371QUI3_9CREN</name>
<dbReference type="GO" id="GO:0005886">
    <property type="term" value="C:plasma membrane"/>
    <property type="evidence" value="ECO:0007669"/>
    <property type="project" value="UniProtKB-SubCell"/>
</dbReference>
<evidence type="ECO:0000256" key="3">
    <source>
        <dbReference type="ARBA" id="ARBA00022679"/>
    </source>
</evidence>
<dbReference type="AlphaFoldDB" id="A0A371QUI3"/>
<keyword evidence="5 7" id="KW-1133">Transmembrane helix</keyword>
<dbReference type="Proteomes" id="UP000256877">
    <property type="component" value="Unassembled WGS sequence"/>
</dbReference>
<evidence type="ECO:0000256" key="2">
    <source>
        <dbReference type="ARBA" id="ARBA00022475"/>
    </source>
</evidence>
<feature type="transmembrane region" description="Helical" evidence="7">
    <location>
        <begin position="118"/>
        <end position="139"/>
    </location>
</feature>
<evidence type="ECO:0000313" key="9">
    <source>
        <dbReference type="EMBL" id="RFA98214.1"/>
    </source>
</evidence>
<dbReference type="Proteomes" id="UP000257123">
    <property type="component" value="Unassembled WGS sequence"/>
</dbReference>
<feature type="transmembrane region" description="Helical" evidence="7">
    <location>
        <begin position="6"/>
        <end position="23"/>
    </location>
</feature>
<dbReference type="InterPro" id="IPR000715">
    <property type="entry name" value="Glycosyl_transferase_4"/>
</dbReference>
<feature type="transmembrane region" description="Helical" evidence="7">
    <location>
        <begin position="176"/>
        <end position="193"/>
    </location>
</feature>
<dbReference type="RefSeq" id="WP_116422042.1">
    <property type="nucleotide sequence ID" value="NZ_NMUE01000066.1"/>
</dbReference>
<evidence type="ECO:0000256" key="7">
    <source>
        <dbReference type="SAM" id="Phobius"/>
    </source>
</evidence>
<dbReference type="EMBL" id="NMUF01000019">
    <property type="protein sequence ID" value="RFA98214.1"/>
    <property type="molecule type" value="Genomic_DNA"/>
</dbReference>
<dbReference type="Pfam" id="PF00953">
    <property type="entry name" value="Glycos_transf_4"/>
    <property type="match status" value="1"/>
</dbReference>
<dbReference type="GO" id="GO:0016780">
    <property type="term" value="F:phosphotransferase activity, for other substituted phosphate groups"/>
    <property type="evidence" value="ECO:0007669"/>
    <property type="project" value="InterPro"/>
</dbReference>
<evidence type="ECO:0000313" key="10">
    <source>
        <dbReference type="Proteomes" id="UP000256877"/>
    </source>
</evidence>
<keyword evidence="4 7" id="KW-0812">Transmembrane</keyword>
<protein>
    <submittedName>
        <fullName evidence="8">UDP-N-acetylglucosamine--dolichyl-phosphate N-acetylglucosaminephosphotransferase</fullName>
    </submittedName>
</protein>
<dbReference type="PANTHER" id="PTHR22926">
    <property type="entry name" value="PHOSPHO-N-ACETYLMURAMOYL-PENTAPEPTIDE-TRANSFERASE"/>
    <property type="match status" value="1"/>
</dbReference>
<keyword evidence="2" id="KW-1003">Cell membrane</keyword>
<evidence type="ECO:0000256" key="4">
    <source>
        <dbReference type="ARBA" id="ARBA00022692"/>
    </source>
</evidence>
<organism evidence="8 11">
    <name type="scientific">Pyrobaculum aerophilum</name>
    <dbReference type="NCBI Taxonomy" id="13773"/>
    <lineage>
        <taxon>Archaea</taxon>
        <taxon>Thermoproteota</taxon>
        <taxon>Thermoprotei</taxon>
        <taxon>Thermoproteales</taxon>
        <taxon>Thermoproteaceae</taxon>
        <taxon>Pyrobaculum</taxon>
    </lineage>
</organism>
<reference evidence="10 11" key="1">
    <citation type="submission" date="2017-07" db="EMBL/GenBank/DDBJ databases">
        <title>Draft genome sequence of aerobic hyperthermophilic archaea, Pyrobaculum aerophilum YKB31 and YKB32.</title>
        <authorList>
            <person name="Mochizuki T."/>
            <person name="Berliner A.J."/>
            <person name="Yoshida-Takashima Y."/>
            <person name="Takaki Y."/>
            <person name="Nunoura T."/>
            <person name="Takai K."/>
        </authorList>
    </citation>
    <scope>NUCLEOTIDE SEQUENCE [LARGE SCALE GENOMIC DNA]</scope>
    <source>
        <strain evidence="8 11">YKB31</strain>
        <strain evidence="9 10">YKB32</strain>
    </source>
</reference>
<feature type="transmembrane region" description="Helical" evidence="7">
    <location>
        <begin position="205"/>
        <end position="221"/>
    </location>
</feature>
<sequence>MLIQVLSIVLAFTAGVAFGKWWVQFQKRRGITSRDVYKGIDGVPRAGGLIAVVASAVGYGVAALVAEEAAVVLVISFIIGLLGLLDDLRGVSEYVRVLVPVFLAIGLARAVGQMRLTVPMVGLFYGATGWFAALALPVMTNAFNMLDPVNGYLPAANIIIGLALAAVAVIRGQADAAFLLAIHVAASLALFLYNKYPAKTFNGNVGSYFLGASISTIAVLYDLVAYLILTGLPFVINGALIIFSSGGIKGREKIQRPTVLKNGVVYQECNSPILSLVRLAVADKPLTEYEIFKTLVILTAITSALTIVLAALLRLFALPI</sequence>
<dbReference type="GO" id="GO:0071555">
    <property type="term" value="P:cell wall organization"/>
    <property type="evidence" value="ECO:0007669"/>
    <property type="project" value="TreeGrafter"/>
</dbReference>
<feature type="transmembrane region" description="Helical" evidence="7">
    <location>
        <begin position="151"/>
        <end position="170"/>
    </location>
</feature>
<feature type="transmembrane region" description="Helical" evidence="7">
    <location>
        <begin position="227"/>
        <end position="248"/>
    </location>
</feature>
<dbReference type="GO" id="GO:0044038">
    <property type="term" value="P:cell wall macromolecule biosynthetic process"/>
    <property type="evidence" value="ECO:0007669"/>
    <property type="project" value="TreeGrafter"/>
</dbReference>
<evidence type="ECO:0000313" key="11">
    <source>
        <dbReference type="Proteomes" id="UP000257123"/>
    </source>
</evidence>
<evidence type="ECO:0000256" key="5">
    <source>
        <dbReference type="ARBA" id="ARBA00022989"/>
    </source>
</evidence>
<keyword evidence="6 7" id="KW-0472">Membrane</keyword>
<feature type="transmembrane region" description="Helical" evidence="7">
    <location>
        <begin position="69"/>
        <end position="85"/>
    </location>
</feature>
<keyword evidence="3 8" id="KW-0808">Transferase</keyword>
<feature type="transmembrane region" description="Helical" evidence="7">
    <location>
        <begin position="294"/>
        <end position="317"/>
    </location>
</feature>
<gene>
    <name evidence="8" type="ORF">CGL51_13245</name>
    <name evidence="9" type="ORF">CGL52_07605</name>
</gene>
<dbReference type="OrthoDB" id="34534at2157"/>
<comment type="caution">
    <text evidence="8">The sequence shown here is derived from an EMBL/GenBank/DDBJ whole genome shotgun (WGS) entry which is preliminary data.</text>
</comment>